<evidence type="ECO:0000313" key="3">
    <source>
        <dbReference type="EMBL" id="GBR49869.1"/>
    </source>
</evidence>
<protein>
    <recommendedName>
        <fullName evidence="2">UPF0102 protein AA106555_0009</fullName>
    </recommendedName>
</protein>
<accession>A0ABQ0QLW0</accession>
<evidence type="ECO:0000313" key="4">
    <source>
        <dbReference type="Proteomes" id="UP001062632"/>
    </source>
</evidence>
<dbReference type="Gene3D" id="3.40.1350.10">
    <property type="match status" value="1"/>
</dbReference>
<keyword evidence="4" id="KW-1185">Reference proteome</keyword>
<dbReference type="PANTHER" id="PTHR34039">
    <property type="entry name" value="UPF0102 PROTEIN YRAN"/>
    <property type="match status" value="1"/>
</dbReference>
<dbReference type="InterPro" id="IPR011856">
    <property type="entry name" value="tRNA_endonuc-like_dom_sf"/>
</dbReference>
<name>A0ABQ0QLW0_9PROT</name>
<evidence type="ECO:0000256" key="2">
    <source>
        <dbReference type="HAMAP-Rule" id="MF_00048"/>
    </source>
</evidence>
<dbReference type="SUPFAM" id="SSF52980">
    <property type="entry name" value="Restriction endonuclease-like"/>
    <property type="match status" value="1"/>
</dbReference>
<dbReference type="Proteomes" id="UP001062632">
    <property type="component" value="Unassembled WGS sequence"/>
</dbReference>
<proteinExistence type="inferred from homology"/>
<sequence length="128" mass="14712">MIESKPNVRSARGLLSYKQGLGAEHLVAERLKTRGYQILAQRLRTPLGEVDLVTCTDERLVVVEVKQRKSLRLGAEALSTKQRERLLAAFDYIWSAYPEWQRPEARLDYILVTASGEMKRIKDALRQE</sequence>
<comment type="caution">
    <text evidence="3">The sequence shown here is derived from an EMBL/GenBank/DDBJ whole genome shotgun (WGS) entry which is preliminary data.</text>
</comment>
<evidence type="ECO:0000256" key="1">
    <source>
        <dbReference type="ARBA" id="ARBA00006738"/>
    </source>
</evidence>
<dbReference type="PANTHER" id="PTHR34039:SF1">
    <property type="entry name" value="UPF0102 PROTEIN YRAN"/>
    <property type="match status" value="1"/>
</dbReference>
<dbReference type="HAMAP" id="MF_00048">
    <property type="entry name" value="UPF0102"/>
    <property type="match status" value="1"/>
</dbReference>
<comment type="similarity">
    <text evidence="1 2">Belongs to the UPF0102 family.</text>
</comment>
<reference evidence="3 4" key="1">
    <citation type="submission" date="2013-04" db="EMBL/GenBank/DDBJ databases">
        <title>The genome sequencing project of 58 acetic acid bacteria.</title>
        <authorList>
            <person name="Okamoto-Kainuma A."/>
            <person name="Ishikawa M."/>
            <person name="Umino S."/>
            <person name="Koizumi Y."/>
            <person name="Shiwa Y."/>
            <person name="Yoshikawa H."/>
            <person name="Matsutani M."/>
            <person name="Matsushita K."/>
        </authorList>
    </citation>
    <scope>NUCLEOTIDE SEQUENCE [LARGE SCALE GENOMIC DNA]</scope>
    <source>
        <strain evidence="3 4">NBRC 106555</strain>
    </source>
</reference>
<dbReference type="EMBL" id="BAQC01000001">
    <property type="protein sequence ID" value="GBR49869.1"/>
    <property type="molecule type" value="Genomic_DNA"/>
</dbReference>
<dbReference type="Pfam" id="PF02021">
    <property type="entry name" value="UPF0102"/>
    <property type="match status" value="1"/>
</dbReference>
<organism evidence="3 4">
    <name type="scientific">Neokomagataea thailandica NBRC 106555</name>
    <dbReference type="NCBI Taxonomy" id="1223520"/>
    <lineage>
        <taxon>Bacteria</taxon>
        <taxon>Pseudomonadati</taxon>
        <taxon>Pseudomonadota</taxon>
        <taxon>Alphaproteobacteria</taxon>
        <taxon>Acetobacterales</taxon>
        <taxon>Acetobacteraceae</taxon>
        <taxon>Neokomagataea</taxon>
    </lineage>
</organism>
<dbReference type="InterPro" id="IPR011335">
    <property type="entry name" value="Restrct_endonuc-II-like"/>
</dbReference>
<gene>
    <name evidence="3" type="ORF">AA106555_0009</name>
</gene>
<dbReference type="InterPro" id="IPR003509">
    <property type="entry name" value="UPF0102_YraN-like"/>
</dbReference>